<organism evidence="3 4">
    <name type="scientific">Striga asiatica</name>
    <name type="common">Asiatic witchweed</name>
    <name type="synonym">Buchnera asiatica</name>
    <dbReference type="NCBI Taxonomy" id="4170"/>
    <lineage>
        <taxon>Eukaryota</taxon>
        <taxon>Viridiplantae</taxon>
        <taxon>Streptophyta</taxon>
        <taxon>Embryophyta</taxon>
        <taxon>Tracheophyta</taxon>
        <taxon>Spermatophyta</taxon>
        <taxon>Magnoliopsida</taxon>
        <taxon>eudicotyledons</taxon>
        <taxon>Gunneridae</taxon>
        <taxon>Pentapetalae</taxon>
        <taxon>asterids</taxon>
        <taxon>lamiids</taxon>
        <taxon>Lamiales</taxon>
        <taxon>Orobanchaceae</taxon>
        <taxon>Buchnereae</taxon>
        <taxon>Striga</taxon>
    </lineage>
</organism>
<dbReference type="SUPFAM" id="SSF48452">
    <property type="entry name" value="TPR-like"/>
    <property type="match status" value="1"/>
</dbReference>
<feature type="repeat" description="TPR" evidence="1">
    <location>
        <begin position="150"/>
        <end position="183"/>
    </location>
</feature>
<evidence type="ECO:0000256" key="2">
    <source>
        <dbReference type="SAM" id="MobiDB-lite"/>
    </source>
</evidence>
<evidence type="ECO:0000256" key="1">
    <source>
        <dbReference type="PROSITE-ProRule" id="PRU00339"/>
    </source>
</evidence>
<evidence type="ECO:0000313" key="4">
    <source>
        <dbReference type="Proteomes" id="UP000325081"/>
    </source>
</evidence>
<dbReference type="EMBL" id="BKCP01002891">
    <property type="protein sequence ID" value="GER28640.1"/>
    <property type="molecule type" value="Genomic_DNA"/>
</dbReference>
<dbReference type="InterPro" id="IPR019734">
    <property type="entry name" value="TPR_rpt"/>
</dbReference>
<protein>
    <submittedName>
        <fullName evidence="3">Tetratricopeptide repeat protein</fullName>
    </submittedName>
</protein>
<comment type="caution">
    <text evidence="3">The sequence shown here is derived from an EMBL/GenBank/DDBJ whole genome shotgun (WGS) entry which is preliminary data.</text>
</comment>
<feature type="compositionally biased region" description="Polar residues" evidence="2">
    <location>
        <begin position="54"/>
        <end position="75"/>
    </location>
</feature>
<sequence>MNALNSSAVKPTLLRHPPAVPLLNPHRPLFSNPSSPLSLRFPRPPPHPQFSISSPVRASLQNPNPEAPDSQSPNPFNRRFTDGIAPLRTTLATAVAAAALVFAGLCLRTNPSVAAPVMPATGTSVRDFLFKDEEREKLIEESLLSNPNDADQLKNLVEIKIKGRKIREAIEIIERLIELEPDDVEWPLLKAHLHAQDGELQLAKNGFNELLNKDPCLMDAFLGLVTVASQEESGQELKDIERRVEDSMKFCMKEKKNSELRDLKLLLAQIKVIESRYEEALKVYQDLVKEEPRDFRPYLCQGIIYTLMRKNVEAEKNFEKYRRLVPKGHPYASYFEDNMNATKIIAQAENEGA</sequence>
<dbReference type="Gene3D" id="1.25.40.10">
    <property type="entry name" value="Tetratricopeptide repeat domain"/>
    <property type="match status" value="1"/>
</dbReference>
<dbReference type="AlphaFoldDB" id="A0A5A7P782"/>
<feature type="region of interest" description="Disordered" evidence="2">
    <location>
        <begin position="34"/>
        <end position="81"/>
    </location>
</feature>
<dbReference type="Proteomes" id="UP000325081">
    <property type="component" value="Unassembled WGS sequence"/>
</dbReference>
<dbReference type="PANTHER" id="PTHR36350:SF3">
    <property type="entry name" value="TRANSMEMBRANE PROTEIN"/>
    <property type="match status" value="1"/>
</dbReference>
<dbReference type="PROSITE" id="PS50005">
    <property type="entry name" value="TPR"/>
    <property type="match status" value="1"/>
</dbReference>
<gene>
    <name evidence="3" type="ORF">STAS_04436</name>
</gene>
<dbReference type="InterPro" id="IPR011990">
    <property type="entry name" value="TPR-like_helical_dom_sf"/>
</dbReference>
<name>A0A5A7P782_STRAF</name>
<evidence type="ECO:0000313" key="3">
    <source>
        <dbReference type="EMBL" id="GER28640.1"/>
    </source>
</evidence>
<accession>A0A5A7P782</accession>
<keyword evidence="1" id="KW-0802">TPR repeat</keyword>
<dbReference type="PANTHER" id="PTHR36350">
    <property type="entry name" value="TRANSMEMBRANE PROTEIN"/>
    <property type="match status" value="1"/>
</dbReference>
<reference evidence="4" key="1">
    <citation type="journal article" date="2019" name="Curr. Biol.">
        <title>Genome Sequence of Striga asiatica Provides Insight into the Evolution of Plant Parasitism.</title>
        <authorList>
            <person name="Yoshida S."/>
            <person name="Kim S."/>
            <person name="Wafula E.K."/>
            <person name="Tanskanen J."/>
            <person name="Kim Y.M."/>
            <person name="Honaas L."/>
            <person name="Yang Z."/>
            <person name="Spallek T."/>
            <person name="Conn C.E."/>
            <person name="Ichihashi Y."/>
            <person name="Cheong K."/>
            <person name="Cui S."/>
            <person name="Der J.P."/>
            <person name="Gundlach H."/>
            <person name="Jiao Y."/>
            <person name="Hori C."/>
            <person name="Ishida J.K."/>
            <person name="Kasahara H."/>
            <person name="Kiba T."/>
            <person name="Kim M.S."/>
            <person name="Koo N."/>
            <person name="Laohavisit A."/>
            <person name="Lee Y.H."/>
            <person name="Lumba S."/>
            <person name="McCourt P."/>
            <person name="Mortimer J.C."/>
            <person name="Mutuku J.M."/>
            <person name="Nomura T."/>
            <person name="Sasaki-Sekimoto Y."/>
            <person name="Seto Y."/>
            <person name="Wang Y."/>
            <person name="Wakatake T."/>
            <person name="Sakakibara H."/>
            <person name="Demura T."/>
            <person name="Yamaguchi S."/>
            <person name="Yoneyama K."/>
            <person name="Manabe R.I."/>
            <person name="Nelson D.C."/>
            <person name="Schulman A.H."/>
            <person name="Timko M.P."/>
            <person name="dePamphilis C.W."/>
            <person name="Choi D."/>
            <person name="Shirasu K."/>
        </authorList>
    </citation>
    <scope>NUCLEOTIDE SEQUENCE [LARGE SCALE GENOMIC DNA]</scope>
    <source>
        <strain evidence="4">cv. UVA1</strain>
    </source>
</reference>
<dbReference type="OrthoDB" id="66906at2759"/>
<keyword evidence="4" id="KW-1185">Reference proteome</keyword>
<proteinExistence type="predicted"/>